<organism evidence="1 2">
    <name type="scientific">Brachionus plicatilis</name>
    <name type="common">Marine rotifer</name>
    <name type="synonym">Brachionus muelleri</name>
    <dbReference type="NCBI Taxonomy" id="10195"/>
    <lineage>
        <taxon>Eukaryota</taxon>
        <taxon>Metazoa</taxon>
        <taxon>Spiralia</taxon>
        <taxon>Gnathifera</taxon>
        <taxon>Rotifera</taxon>
        <taxon>Eurotatoria</taxon>
        <taxon>Monogononta</taxon>
        <taxon>Pseudotrocha</taxon>
        <taxon>Ploima</taxon>
        <taxon>Brachionidae</taxon>
        <taxon>Brachionus</taxon>
    </lineage>
</organism>
<accession>A0A3M7P4C4</accession>
<dbReference type="Proteomes" id="UP000276133">
    <property type="component" value="Unassembled WGS sequence"/>
</dbReference>
<keyword evidence="2" id="KW-1185">Reference proteome</keyword>
<evidence type="ECO:0000313" key="1">
    <source>
        <dbReference type="EMBL" id="RMZ93769.1"/>
    </source>
</evidence>
<dbReference type="EMBL" id="REGN01013566">
    <property type="protein sequence ID" value="RMZ93769.1"/>
    <property type="molecule type" value="Genomic_DNA"/>
</dbReference>
<reference evidence="1 2" key="1">
    <citation type="journal article" date="2018" name="Sci. Rep.">
        <title>Genomic signatures of local adaptation to the degree of environmental predictability in rotifers.</title>
        <authorList>
            <person name="Franch-Gras L."/>
            <person name="Hahn C."/>
            <person name="Garcia-Roger E.M."/>
            <person name="Carmona M.J."/>
            <person name="Serra M."/>
            <person name="Gomez A."/>
        </authorList>
    </citation>
    <scope>NUCLEOTIDE SEQUENCE [LARGE SCALE GENOMIC DNA]</scope>
    <source>
        <strain evidence="1">HYR1</strain>
    </source>
</reference>
<evidence type="ECO:0000313" key="2">
    <source>
        <dbReference type="Proteomes" id="UP000276133"/>
    </source>
</evidence>
<comment type="caution">
    <text evidence="1">The sequence shown here is derived from an EMBL/GenBank/DDBJ whole genome shotgun (WGS) entry which is preliminary data.</text>
</comment>
<proteinExistence type="predicted"/>
<protein>
    <submittedName>
        <fullName evidence="1">Uncharacterized protein</fullName>
    </submittedName>
</protein>
<name>A0A3M7P4C4_BRAPC</name>
<sequence length="66" mass="7609">MSVCRERVYARSRLRSTCTSSTDSDECMQLHSEPSTYTVMSSSHLKSNFWHELRCGKNLQTEGSYI</sequence>
<dbReference type="AlphaFoldDB" id="A0A3M7P4C4"/>
<gene>
    <name evidence="1" type="ORF">BpHYR1_012394</name>
</gene>